<dbReference type="Gene3D" id="1.10.357.10">
    <property type="entry name" value="Tetracycline Repressor, domain 2"/>
    <property type="match status" value="1"/>
</dbReference>
<dbReference type="PANTHER" id="PTHR43479">
    <property type="entry name" value="ACREF/ENVCD OPERON REPRESSOR-RELATED"/>
    <property type="match status" value="1"/>
</dbReference>
<organism evidence="4 5">
    <name type="scientific">Candidatus Lokiarchaeum ossiferum</name>
    <dbReference type="NCBI Taxonomy" id="2951803"/>
    <lineage>
        <taxon>Archaea</taxon>
        <taxon>Promethearchaeati</taxon>
        <taxon>Promethearchaeota</taxon>
        <taxon>Promethearchaeia</taxon>
        <taxon>Promethearchaeales</taxon>
        <taxon>Promethearchaeaceae</taxon>
        <taxon>Candidatus Lokiarchaeum</taxon>
    </lineage>
</organism>
<dbReference type="EMBL" id="CP104013">
    <property type="protein sequence ID" value="UYP44830.1"/>
    <property type="molecule type" value="Genomic_DNA"/>
</dbReference>
<evidence type="ECO:0000313" key="4">
    <source>
        <dbReference type="EMBL" id="UYP44830.1"/>
    </source>
</evidence>
<reference evidence="4" key="1">
    <citation type="submission" date="2022-09" db="EMBL/GenBank/DDBJ databases">
        <title>Actin cytoskeleton and complex cell architecture in an #Asgard archaeon.</title>
        <authorList>
            <person name="Ponce Toledo R.I."/>
            <person name="Schleper C."/>
            <person name="Rodrigues Oliveira T."/>
            <person name="Wollweber F."/>
            <person name="Xu J."/>
            <person name="Rittmann S."/>
            <person name="Klingl A."/>
            <person name="Pilhofer M."/>
        </authorList>
    </citation>
    <scope>NUCLEOTIDE SEQUENCE</scope>
    <source>
        <strain evidence="4">B-35</strain>
    </source>
</reference>
<evidence type="ECO:0000259" key="3">
    <source>
        <dbReference type="PROSITE" id="PS50977"/>
    </source>
</evidence>
<name>A0ABY6HMU8_9ARCH</name>
<dbReference type="Pfam" id="PF00440">
    <property type="entry name" value="TetR_N"/>
    <property type="match status" value="1"/>
</dbReference>
<keyword evidence="1 2" id="KW-0238">DNA-binding</keyword>
<evidence type="ECO:0000313" key="5">
    <source>
        <dbReference type="Proteomes" id="UP001208689"/>
    </source>
</evidence>
<dbReference type="SUPFAM" id="SSF46689">
    <property type="entry name" value="Homeodomain-like"/>
    <property type="match status" value="1"/>
</dbReference>
<dbReference type="PROSITE" id="PS50977">
    <property type="entry name" value="HTH_TETR_2"/>
    <property type="match status" value="1"/>
</dbReference>
<evidence type="ECO:0000256" key="1">
    <source>
        <dbReference type="ARBA" id="ARBA00023125"/>
    </source>
</evidence>
<sequence length="213" mass="24877">MPEDSVHPKFRRDRQGKINHIIKVFFDLVKEKGYKKVSTNLVAKEAGVSIGTIYRYFPEGKPAIIREQFNEISENFIDFSDVIKIITKNDKEAITRFIKKYLTSHRDSHTLHEAFELAQIESREIFSMNGDNLKNYIKQFLTKAKDSYPILSKIPVKDAQLAFLAGIDLIDHSVHQHLFYAPIFASDEELIDYLVELFQMTLNRFIFKNMQIN</sequence>
<keyword evidence="5" id="KW-1185">Reference proteome</keyword>
<dbReference type="InterPro" id="IPR050624">
    <property type="entry name" value="HTH-type_Tx_Regulator"/>
</dbReference>
<feature type="DNA-binding region" description="H-T-H motif" evidence="2">
    <location>
        <begin position="38"/>
        <end position="57"/>
    </location>
</feature>
<accession>A0ABY6HMU8</accession>
<proteinExistence type="predicted"/>
<evidence type="ECO:0000256" key="2">
    <source>
        <dbReference type="PROSITE-ProRule" id="PRU00335"/>
    </source>
</evidence>
<dbReference type="InterPro" id="IPR009057">
    <property type="entry name" value="Homeodomain-like_sf"/>
</dbReference>
<dbReference type="InterPro" id="IPR001647">
    <property type="entry name" value="HTH_TetR"/>
</dbReference>
<feature type="domain" description="HTH tetR-type" evidence="3">
    <location>
        <begin position="15"/>
        <end position="75"/>
    </location>
</feature>
<dbReference type="PRINTS" id="PR00455">
    <property type="entry name" value="HTHTETR"/>
</dbReference>
<gene>
    <name evidence="4" type="ORF">NEF87_001115</name>
</gene>
<dbReference type="PANTHER" id="PTHR43479:SF11">
    <property type="entry name" value="ACREF_ENVCD OPERON REPRESSOR-RELATED"/>
    <property type="match status" value="1"/>
</dbReference>
<dbReference type="Proteomes" id="UP001208689">
    <property type="component" value="Chromosome"/>
</dbReference>
<protein>
    <recommendedName>
        <fullName evidence="3">HTH tetR-type domain-containing protein</fullName>
    </recommendedName>
</protein>